<organism evidence="1 2">
    <name type="scientific">Dentiscutata erythropus</name>
    <dbReference type="NCBI Taxonomy" id="1348616"/>
    <lineage>
        <taxon>Eukaryota</taxon>
        <taxon>Fungi</taxon>
        <taxon>Fungi incertae sedis</taxon>
        <taxon>Mucoromycota</taxon>
        <taxon>Glomeromycotina</taxon>
        <taxon>Glomeromycetes</taxon>
        <taxon>Diversisporales</taxon>
        <taxon>Gigasporaceae</taxon>
        <taxon>Dentiscutata</taxon>
    </lineage>
</organism>
<sequence>KLVYQVHPLPDQILDYVWDYGVLKPEEERPTSKSWWKVTPDICGFALKFICMVEESYKVSLCDVKEQ</sequence>
<proteinExistence type="predicted"/>
<dbReference type="OrthoDB" id="2400221at2759"/>
<reference evidence="1" key="1">
    <citation type="submission" date="2021-06" db="EMBL/GenBank/DDBJ databases">
        <authorList>
            <person name="Kallberg Y."/>
            <person name="Tangrot J."/>
            <person name="Rosling A."/>
        </authorList>
    </citation>
    <scope>NUCLEOTIDE SEQUENCE</scope>
    <source>
        <strain evidence="1">MA453B</strain>
    </source>
</reference>
<protein>
    <submittedName>
        <fullName evidence="1">21082_t:CDS:1</fullName>
    </submittedName>
</protein>
<name>A0A9N9P9N4_9GLOM</name>
<accession>A0A9N9P9N4</accession>
<comment type="caution">
    <text evidence="1">The sequence shown here is derived from an EMBL/GenBank/DDBJ whole genome shotgun (WGS) entry which is preliminary data.</text>
</comment>
<dbReference type="Proteomes" id="UP000789405">
    <property type="component" value="Unassembled WGS sequence"/>
</dbReference>
<evidence type="ECO:0000313" key="2">
    <source>
        <dbReference type="Proteomes" id="UP000789405"/>
    </source>
</evidence>
<dbReference type="AlphaFoldDB" id="A0A9N9P9N4"/>
<evidence type="ECO:0000313" key="1">
    <source>
        <dbReference type="EMBL" id="CAG8803669.1"/>
    </source>
</evidence>
<keyword evidence="2" id="KW-1185">Reference proteome</keyword>
<feature type="non-terminal residue" evidence="1">
    <location>
        <position position="67"/>
    </location>
</feature>
<dbReference type="EMBL" id="CAJVPY010038161">
    <property type="protein sequence ID" value="CAG8803669.1"/>
    <property type="molecule type" value="Genomic_DNA"/>
</dbReference>
<gene>
    <name evidence="1" type="ORF">DERYTH_LOCUS23934</name>
</gene>